<keyword evidence="3" id="KW-1185">Reference proteome</keyword>
<dbReference type="RefSeq" id="WP_080805093.1">
    <property type="nucleotide sequence ID" value="NZ_LT828549.1"/>
</dbReference>
<protein>
    <recommendedName>
        <fullName evidence="4">Transposase</fullName>
    </recommendedName>
</protein>
<dbReference type="STRING" id="1246637.MTBBW1_1430051"/>
<evidence type="ECO:0008006" key="4">
    <source>
        <dbReference type="Google" id="ProtNLM"/>
    </source>
</evidence>
<dbReference type="Pfam" id="PF12784">
    <property type="entry name" value="PDDEXK_2"/>
    <property type="match status" value="1"/>
</dbReference>
<reference evidence="2 3" key="1">
    <citation type="submission" date="2017-03" db="EMBL/GenBank/DDBJ databases">
        <authorList>
            <person name="Afonso C.L."/>
            <person name="Miller P.J."/>
            <person name="Scott M.A."/>
            <person name="Spackman E."/>
            <person name="Goraichik I."/>
            <person name="Dimitrov K.M."/>
            <person name="Suarez D.L."/>
            <person name="Swayne D.E."/>
        </authorList>
    </citation>
    <scope>NUCLEOTIDE SEQUENCE [LARGE SCALE GENOMIC DNA]</scope>
    <source>
        <strain evidence="2">PRJEB14757</strain>
    </source>
</reference>
<evidence type="ECO:0000313" key="3">
    <source>
        <dbReference type="Proteomes" id="UP000191931"/>
    </source>
</evidence>
<gene>
    <name evidence="2" type="ORF">MTBBW1_1430051</name>
</gene>
<feature type="coiled-coil region" evidence="1">
    <location>
        <begin position="136"/>
        <end position="171"/>
    </location>
</feature>
<evidence type="ECO:0000256" key="1">
    <source>
        <dbReference type="SAM" id="Coils"/>
    </source>
</evidence>
<keyword evidence="1" id="KW-0175">Coiled coil</keyword>
<dbReference type="EMBL" id="FWEV01000050">
    <property type="protein sequence ID" value="SLM28679.1"/>
    <property type="molecule type" value="Genomic_DNA"/>
</dbReference>
<dbReference type="OrthoDB" id="9812287at2"/>
<organism evidence="2 3">
    <name type="scientific">Desulfamplus magnetovallimortis</name>
    <dbReference type="NCBI Taxonomy" id="1246637"/>
    <lineage>
        <taxon>Bacteria</taxon>
        <taxon>Pseudomonadati</taxon>
        <taxon>Thermodesulfobacteriota</taxon>
        <taxon>Desulfobacteria</taxon>
        <taxon>Desulfobacterales</taxon>
        <taxon>Desulfobacteraceae</taxon>
        <taxon>Desulfamplus</taxon>
    </lineage>
</organism>
<sequence>MFRILVDTLFKGDADKKWWFHHYAMLNTRTYKPLANHWHLYYIELKKFQTCLSDREGLKVGTELEKWSYFLGTIQDNREPLDPKVSDNQAIKEVYEMLQTFTKEDRLREQYRLHEEFLRVQRTEQARSERFRQQSLLALQAQAQALQAQAKEKAEKESALQAQAKEKAEKEALLQAHEISVQEALKIKEKSILFMKKQGSTKDEIAELLNIPLEEVEPFF</sequence>
<evidence type="ECO:0000313" key="2">
    <source>
        <dbReference type="EMBL" id="SLM28679.1"/>
    </source>
</evidence>
<accession>A0A1W1H881</accession>
<proteinExistence type="predicted"/>
<name>A0A1W1H881_9BACT</name>
<dbReference type="AlphaFoldDB" id="A0A1W1H881"/>
<dbReference type="Proteomes" id="UP000191931">
    <property type="component" value="Unassembled WGS sequence"/>
</dbReference>